<comment type="caution">
    <text evidence="1">The sequence shown here is derived from an EMBL/GenBank/DDBJ whole genome shotgun (WGS) entry which is preliminary data.</text>
</comment>
<sequence>MLNTLKALPRLSLKIMAIKPINLNKIIKMIRLSLITTNHGIIKK</sequence>
<evidence type="ECO:0000313" key="2">
    <source>
        <dbReference type="Proteomes" id="UP000245667"/>
    </source>
</evidence>
<dbReference type="EMBL" id="QGGQ01000006">
    <property type="protein sequence ID" value="PWK22876.1"/>
    <property type="molecule type" value="Genomic_DNA"/>
</dbReference>
<organism evidence="1 2">
    <name type="scientific">Maribacter polysiphoniae</name>
    <dbReference type="NCBI Taxonomy" id="429344"/>
    <lineage>
        <taxon>Bacteria</taxon>
        <taxon>Pseudomonadati</taxon>
        <taxon>Bacteroidota</taxon>
        <taxon>Flavobacteriia</taxon>
        <taxon>Flavobacteriales</taxon>
        <taxon>Flavobacteriaceae</taxon>
        <taxon>Maribacter</taxon>
    </lineage>
</organism>
<evidence type="ECO:0000313" key="1">
    <source>
        <dbReference type="EMBL" id="PWK22876.1"/>
    </source>
</evidence>
<dbReference type="Proteomes" id="UP000245667">
    <property type="component" value="Unassembled WGS sequence"/>
</dbReference>
<dbReference type="AlphaFoldDB" id="A0A316DYP7"/>
<protein>
    <submittedName>
        <fullName evidence="1">Uncharacterized protein</fullName>
    </submittedName>
</protein>
<name>A0A316DYP7_9FLAO</name>
<proteinExistence type="predicted"/>
<gene>
    <name evidence="1" type="ORF">LX92_02814</name>
</gene>
<accession>A0A316DYP7</accession>
<reference evidence="1 2" key="1">
    <citation type="submission" date="2018-05" db="EMBL/GenBank/DDBJ databases">
        <title>Genomic Encyclopedia of Archaeal and Bacterial Type Strains, Phase II (KMG-II): from individual species to whole genera.</title>
        <authorList>
            <person name="Goeker M."/>
        </authorList>
    </citation>
    <scope>NUCLEOTIDE SEQUENCE [LARGE SCALE GENOMIC DNA]</scope>
    <source>
        <strain evidence="1 2">DSM 23514</strain>
    </source>
</reference>